<dbReference type="InterPro" id="IPR036734">
    <property type="entry name" value="Neur_chan_lig-bd_sf"/>
</dbReference>
<dbReference type="PANTHER" id="PTHR18945">
    <property type="entry name" value="NEUROTRANSMITTER GATED ION CHANNEL"/>
    <property type="match status" value="1"/>
</dbReference>
<evidence type="ECO:0000256" key="5">
    <source>
        <dbReference type="ARBA" id="ARBA00022692"/>
    </source>
</evidence>
<feature type="signal peptide" evidence="13">
    <location>
        <begin position="1"/>
        <end position="32"/>
    </location>
</feature>
<dbReference type="PRINTS" id="PR00253">
    <property type="entry name" value="GABAARECEPTR"/>
</dbReference>
<dbReference type="GO" id="GO:0005230">
    <property type="term" value="F:extracellular ligand-gated monoatomic ion channel activity"/>
    <property type="evidence" value="ECO:0007669"/>
    <property type="project" value="InterPro"/>
</dbReference>
<evidence type="ECO:0000256" key="7">
    <source>
        <dbReference type="ARBA" id="ARBA00022989"/>
    </source>
</evidence>
<dbReference type="AlphaFoldDB" id="A0A6A4VKX5"/>
<comment type="caution">
    <text evidence="16">The sequence shown here is derived from an EMBL/GenBank/DDBJ whole genome shotgun (WGS) entry which is preliminary data.</text>
</comment>
<keyword evidence="10" id="KW-0407">Ion channel</keyword>
<sequence length="549" mass="63117">MVSIWTMIRRRNSGRAILIFLLLVSVDRAVQSQSRVRKNVGEESSLTTDQPESAITTKAEEKRVTWDPNNPADGTDRHSRDHLHDFDHYEKAHGHAKDHEGQSIIYDHPHHDDEEGHDDLHHMPWVITKPGYDIRHRPDNDEPTKINISLFHDFIEYVDELGGEMVIKLFVVAYWKDHRMRNVDEVLNEVGGTKESRSLPLPSEMKYRLWVPDLYLPMARRVRVPTIHQPAESVTLKENGTMKYSSFFVISFKCEMHYHNYPMDVQQCDLDIFSYKYASSHLQLLWQRPYGLVGALRINTKHFDVRVMRPKGKSWFLLHGPGGSTKDVLRITYVMRRHLSFHLLQTYLPSIMLVFIGWLSLLVPLDFAYGRMVLSVTTLLVLVSFFVTTSQTTPGTNEVKALDIWLFICIFFVFSAIVDCIADLRFLSMVEKESQIAGEEGVQSEMPPVVDERVRRLSRPDDGGQTAGDDSDRADATHNVQFFGDNTPFQADKEVLIATPSVIKWLRLAVLLERGMTVAYPALFVLFTAVYWAVYITARSSHIEPESDD</sequence>
<evidence type="ECO:0000256" key="8">
    <source>
        <dbReference type="ARBA" id="ARBA00023065"/>
    </source>
</evidence>
<feature type="domain" description="Neurotransmitter-gated ion-channel ligand-binding" evidence="14">
    <location>
        <begin position="131"/>
        <end position="303"/>
    </location>
</feature>
<evidence type="ECO:0000256" key="2">
    <source>
        <dbReference type="ARBA" id="ARBA00004236"/>
    </source>
</evidence>
<dbReference type="SUPFAM" id="SSF63712">
    <property type="entry name" value="Nicotinic receptor ligand binding domain-like"/>
    <property type="match status" value="1"/>
</dbReference>
<dbReference type="GO" id="GO:0005254">
    <property type="term" value="F:chloride channel activity"/>
    <property type="evidence" value="ECO:0007669"/>
    <property type="project" value="UniProtKB-ARBA"/>
</dbReference>
<feature type="transmembrane region" description="Helical" evidence="12">
    <location>
        <begin position="404"/>
        <end position="422"/>
    </location>
</feature>
<keyword evidence="9 12" id="KW-0472">Membrane</keyword>
<dbReference type="InterPro" id="IPR036719">
    <property type="entry name" value="Neuro-gated_channel_TM_sf"/>
</dbReference>
<gene>
    <name evidence="16" type="primary">GBRB</name>
    <name evidence="16" type="ORF">FJT64_007657</name>
</gene>
<feature type="compositionally biased region" description="Polar residues" evidence="11">
    <location>
        <begin position="42"/>
        <end position="56"/>
    </location>
</feature>
<evidence type="ECO:0000256" key="3">
    <source>
        <dbReference type="ARBA" id="ARBA00022448"/>
    </source>
</evidence>
<feature type="domain" description="Neurotransmitter-gated ion-channel transmembrane" evidence="15">
    <location>
        <begin position="346"/>
        <end position="426"/>
    </location>
</feature>
<reference evidence="16 17" key="1">
    <citation type="submission" date="2019-07" db="EMBL/GenBank/DDBJ databases">
        <title>Draft genome assembly of a fouling barnacle, Amphibalanus amphitrite (Darwin, 1854): The first reference genome for Thecostraca.</title>
        <authorList>
            <person name="Kim W."/>
        </authorList>
    </citation>
    <scope>NUCLEOTIDE SEQUENCE [LARGE SCALE GENOMIC DNA]</scope>
    <source>
        <strain evidence="16">SNU_AA5</strain>
        <tissue evidence="16">Soma without cirri and trophi</tissue>
    </source>
</reference>
<dbReference type="Proteomes" id="UP000440578">
    <property type="component" value="Unassembled WGS sequence"/>
</dbReference>
<evidence type="ECO:0000256" key="9">
    <source>
        <dbReference type="ARBA" id="ARBA00023136"/>
    </source>
</evidence>
<dbReference type="PRINTS" id="PR00252">
    <property type="entry name" value="NRIONCHANNEL"/>
</dbReference>
<keyword evidence="16" id="KW-0675">Receptor</keyword>
<dbReference type="InterPro" id="IPR006202">
    <property type="entry name" value="Neur_chan_lig-bd"/>
</dbReference>
<feature type="transmembrane region" description="Helical" evidence="12">
    <location>
        <begin position="517"/>
        <end position="538"/>
    </location>
</feature>
<dbReference type="OrthoDB" id="6391530at2759"/>
<evidence type="ECO:0000256" key="13">
    <source>
        <dbReference type="SAM" id="SignalP"/>
    </source>
</evidence>
<evidence type="ECO:0000256" key="11">
    <source>
        <dbReference type="SAM" id="MobiDB-lite"/>
    </source>
</evidence>
<feature type="chain" id="PRO_5025513696" evidence="13">
    <location>
        <begin position="33"/>
        <end position="549"/>
    </location>
</feature>
<comment type="subcellular location">
    <subcellularLocation>
        <location evidence="2">Cell membrane</location>
    </subcellularLocation>
    <subcellularLocation>
        <location evidence="1">Membrane</location>
        <topology evidence="1">Multi-pass membrane protein</topology>
    </subcellularLocation>
</comment>
<dbReference type="EMBL" id="VIIS01001669">
    <property type="protein sequence ID" value="KAF0294705.1"/>
    <property type="molecule type" value="Genomic_DNA"/>
</dbReference>
<keyword evidence="3" id="KW-0813">Transport</keyword>
<evidence type="ECO:0000259" key="15">
    <source>
        <dbReference type="Pfam" id="PF02932"/>
    </source>
</evidence>
<organism evidence="16 17">
    <name type="scientific">Amphibalanus amphitrite</name>
    <name type="common">Striped barnacle</name>
    <name type="synonym">Balanus amphitrite</name>
    <dbReference type="NCBI Taxonomy" id="1232801"/>
    <lineage>
        <taxon>Eukaryota</taxon>
        <taxon>Metazoa</taxon>
        <taxon>Ecdysozoa</taxon>
        <taxon>Arthropoda</taxon>
        <taxon>Crustacea</taxon>
        <taxon>Multicrustacea</taxon>
        <taxon>Cirripedia</taxon>
        <taxon>Thoracica</taxon>
        <taxon>Thoracicalcarea</taxon>
        <taxon>Balanomorpha</taxon>
        <taxon>Balanoidea</taxon>
        <taxon>Balanidae</taxon>
        <taxon>Amphibalaninae</taxon>
        <taxon>Amphibalanus</taxon>
    </lineage>
</organism>
<dbReference type="InterPro" id="IPR006029">
    <property type="entry name" value="Neurotrans-gated_channel_TM"/>
</dbReference>
<keyword evidence="8" id="KW-0406">Ion transport</keyword>
<dbReference type="SUPFAM" id="SSF90112">
    <property type="entry name" value="Neurotransmitter-gated ion-channel transmembrane pore"/>
    <property type="match status" value="1"/>
</dbReference>
<keyword evidence="4" id="KW-1003">Cell membrane</keyword>
<name>A0A6A4VKX5_AMPAM</name>
<dbReference type="GO" id="GO:0099095">
    <property type="term" value="F:ligand-gated monoatomic anion channel activity"/>
    <property type="evidence" value="ECO:0007669"/>
    <property type="project" value="UniProtKB-ARBA"/>
</dbReference>
<evidence type="ECO:0000256" key="10">
    <source>
        <dbReference type="ARBA" id="ARBA00023303"/>
    </source>
</evidence>
<keyword evidence="6 13" id="KW-0732">Signal</keyword>
<protein>
    <submittedName>
        <fullName evidence="16">Gamma-aminobutyric acid receptor subunit beta</fullName>
    </submittedName>
</protein>
<keyword evidence="17" id="KW-1185">Reference proteome</keyword>
<keyword evidence="7 12" id="KW-1133">Transmembrane helix</keyword>
<dbReference type="InterPro" id="IPR038050">
    <property type="entry name" value="Neuro_actylchol_rec"/>
</dbReference>
<evidence type="ECO:0000256" key="1">
    <source>
        <dbReference type="ARBA" id="ARBA00004141"/>
    </source>
</evidence>
<dbReference type="Pfam" id="PF02932">
    <property type="entry name" value="Neur_chan_memb"/>
    <property type="match status" value="1"/>
</dbReference>
<dbReference type="Pfam" id="PF02931">
    <property type="entry name" value="Neur_chan_LBD"/>
    <property type="match status" value="1"/>
</dbReference>
<accession>A0A6A4VKX5</accession>
<proteinExistence type="predicted"/>
<evidence type="ECO:0000256" key="4">
    <source>
        <dbReference type="ARBA" id="ARBA00022475"/>
    </source>
</evidence>
<evidence type="ECO:0000313" key="17">
    <source>
        <dbReference type="Proteomes" id="UP000440578"/>
    </source>
</evidence>
<feature type="transmembrane region" description="Helical" evidence="12">
    <location>
        <begin position="347"/>
        <end position="365"/>
    </location>
</feature>
<feature type="transmembrane region" description="Helical" evidence="12">
    <location>
        <begin position="372"/>
        <end position="392"/>
    </location>
</feature>
<keyword evidence="5 12" id="KW-0812">Transmembrane</keyword>
<dbReference type="InterPro" id="IPR006201">
    <property type="entry name" value="Neur_channel"/>
</dbReference>
<evidence type="ECO:0000259" key="14">
    <source>
        <dbReference type="Pfam" id="PF02931"/>
    </source>
</evidence>
<feature type="region of interest" description="Disordered" evidence="11">
    <location>
        <begin position="33"/>
        <end position="81"/>
    </location>
</feature>
<dbReference type="GO" id="GO:0005886">
    <property type="term" value="C:plasma membrane"/>
    <property type="evidence" value="ECO:0007669"/>
    <property type="project" value="UniProtKB-SubCell"/>
</dbReference>
<evidence type="ECO:0000256" key="12">
    <source>
        <dbReference type="SAM" id="Phobius"/>
    </source>
</evidence>
<dbReference type="Gene3D" id="2.70.170.10">
    <property type="entry name" value="Neurotransmitter-gated ion-channel ligand-binding domain"/>
    <property type="match status" value="1"/>
</dbReference>
<dbReference type="GO" id="GO:0004888">
    <property type="term" value="F:transmembrane signaling receptor activity"/>
    <property type="evidence" value="ECO:0007669"/>
    <property type="project" value="InterPro"/>
</dbReference>
<evidence type="ECO:0000256" key="6">
    <source>
        <dbReference type="ARBA" id="ARBA00022729"/>
    </source>
</evidence>
<dbReference type="Gene3D" id="1.20.58.390">
    <property type="entry name" value="Neurotransmitter-gated ion-channel transmembrane domain"/>
    <property type="match status" value="1"/>
</dbReference>
<dbReference type="InterPro" id="IPR006028">
    <property type="entry name" value="GABAA/Glycine_rcpt"/>
</dbReference>
<evidence type="ECO:0000313" key="16">
    <source>
        <dbReference type="EMBL" id="KAF0294705.1"/>
    </source>
</evidence>